<protein>
    <submittedName>
        <fullName evidence="6">NAD(P)-dependent oxidoreductase</fullName>
    </submittedName>
</protein>
<evidence type="ECO:0000313" key="6">
    <source>
        <dbReference type="EMBL" id="GAA1224429.1"/>
    </source>
</evidence>
<dbReference type="InterPro" id="IPR029154">
    <property type="entry name" value="HIBADH-like_NADP-bd"/>
</dbReference>
<evidence type="ECO:0000259" key="4">
    <source>
        <dbReference type="Pfam" id="PF03446"/>
    </source>
</evidence>
<dbReference type="InterPro" id="IPR013328">
    <property type="entry name" value="6PGD_dom2"/>
</dbReference>
<dbReference type="InterPro" id="IPR015815">
    <property type="entry name" value="HIBADH-related"/>
</dbReference>
<evidence type="ECO:0000256" key="1">
    <source>
        <dbReference type="ARBA" id="ARBA00009080"/>
    </source>
</evidence>
<comment type="similarity">
    <text evidence="1">Belongs to the HIBADH-related family.</text>
</comment>
<accession>A0ABN1VWB5</accession>
<dbReference type="SUPFAM" id="SSF51735">
    <property type="entry name" value="NAD(P)-binding Rossmann-fold domains"/>
    <property type="match status" value="1"/>
</dbReference>
<name>A0ABN1VWB5_9MICO</name>
<dbReference type="PROSITE" id="PS00895">
    <property type="entry name" value="3_HYDROXYISOBUT_DH"/>
    <property type="match status" value="1"/>
</dbReference>
<keyword evidence="2" id="KW-0560">Oxidoreductase</keyword>
<keyword evidence="7" id="KW-1185">Reference proteome</keyword>
<keyword evidence="3" id="KW-0520">NAD</keyword>
<dbReference type="PANTHER" id="PTHR22981:SF7">
    <property type="entry name" value="3-HYDROXYISOBUTYRATE DEHYDROGENASE, MITOCHONDRIAL"/>
    <property type="match status" value="1"/>
</dbReference>
<evidence type="ECO:0000259" key="5">
    <source>
        <dbReference type="Pfam" id="PF14833"/>
    </source>
</evidence>
<dbReference type="InterPro" id="IPR006115">
    <property type="entry name" value="6PGDH_NADP-bd"/>
</dbReference>
<gene>
    <name evidence="6" type="ORF">GCM10009655_24190</name>
</gene>
<dbReference type="Gene3D" id="3.40.50.720">
    <property type="entry name" value="NAD(P)-binding Rossmann-like Domain"/>
    <property type="match status" value="1"/>
</dbReference>
<feature type="domain" description="6-phosphogluconate dehydrogenase NADP-binding" evidence="4">
    <location>
        <begin position="16"/>
        <end position="173"/>
    </location>
</feature>
<dbReference type="InterPro" id="IPR008927">
    <property type="entry name" value="6-PGluconate_DH-like_C_sf"/>
</dbReference>
<dbReference type="InterPro" id="IPR002204">
    <property type="entry name" value="3-OH-isobutyrate_DH-rel_CS"/>
</dbReference>
<dbReference type="Pfam" id="PF03446">
    <property type="entry name" value="NAD_binding_2"/>
    <property type="match status" value="1"/>
</dbReference>
<organism evidence="6 7">
    <name type="scientific">Rhodoglobus aureus</name>
    <dbReference type="NCBI Taxonomy" id="191497"/>
    <lineage>
        <taxon>Bacteria</taxon>
        <taxon>Bacillati</taxon>
        <taxon>Actinomycetota</taxon>
        <taxon>Actinomycetes</taxon>
        <taxon>Micrococcales</taxon>
        <taxon>Microbacteriaceae</taxon>
        <taxon>Rhodoglobus</taxon>
    </lineage>
</organism>
<sequence>MTTDSDVSTIESPHSTVGFVGLGQMGFHMAHRLREADVELIVFDVDTARANEFIEQHGGAVAREAGDWACCDVVLLMLPNSAIVEDVLDGEIGSALSPGALIIDMSSSEPVRTRALAAALMAKGLRMLDAPVSGGVKGASEGRLSIMVGGAAVDLAQARPLLELLGSKVFHVGGPGTGHAAKALNNMVSAATFSITAEALHVGERFGINPGMLNTILNASSGRSNTSENKIEQFVLSGTEGSGFSLRLMAKDVHIATDLARQVKFPVPIGDAIDSVWSTTANDIEPSTDHTAMYRLRS</sequence>
<proteinExistence type="inferred from homology"/>
<dbReference type="SUPFAM" id="SSF48179">
    <property type="entry name" value="6-phosphogluconate dehydrogenase C-terminal domain-like"/>
    <property type="match status" value="1"/>
</dbReference>
<feature type="domain" description="3-hydroxyisobutyrate dehydrogenase-like NAD-binding" evidence="5">
    <location>
        <begin position="176"/>
        <end position="296"/>
    </location>
</feature>
<dbReference type="PIRSF" id="PIRSF000103">
    <property type="entry name" value="HIBADH"/>
    <property type="match status" value="1"/>
</dbReference>
<comment type="caution">
    <text evidence="6">The sequence shown here is derived from an EMBL/GenBank/DDBJ whole genome shotgun (WGS) entry which is preliminary data.</text>
</comment>
<evidence type="ECO:0000256" key="2">
    <source>
        <dbReference type="ARBA" id="ARBA00023002"/>
    </source>
</evidence>
<evidence type="ECO:0000256" key="3">
    <source>
        <dbReference type="ARBA" id="ARBA00023027"/>
    </source>
</evidence>
<dbReference type="Gene3D" id="1.10.1040.10">
    <property type="entry name" value="N-(1-d-carboxylethyl)-l-norvaline Dehydrogenase, domain 2"/>
    <property type="match status" value="1"/>
</dbReference>
<dbReference type="PANTHER" id="PTHR22981">
    <property type="entry name" value="3-HYDROXYISOBUTYRATE DEHYDROGENASE-RELATED"/>
    <property type="match status" value="1"/>
</dbReference>
<reference evidence="6 7" key="1">
    <citation type="journal article" date="2019" name="Int. J. Syst. Evol. Microbiol.">
        <title>The Global Catalogue of Microorganisms (GCM) 10K type strain sequencing project: providing services to taxonomists for standard genome sequencing and annotation.</title>
        <authorList>
            <consortium name="The Broad Institute Genomics Platform"/>
            <consortium name="The Broad Institute Genome Sequencing Center for Infectious Disease"/>
            <person name="Wu L."/>
            <person name="Ma J."/>
        </authorList>
    </citation>
    <scope>NUCLEOTIDE SEQUENCE [LARGE SCALE GENOMIC DNA]</scope>
    <source>
        <strain evidence="6 7">JCM 12762</strain>
    </source>
</reference>
<dbReference type="Proteomes" id="UP001500943">
    <property type="component" value="Unassembled WGS sequence"/>
</dbReference>
<dbReference type="EMBL" id="BAAAKW010000058">
    <property type="protein sequence ID" value="GAA1224429.1"/>
    <property type="molecule type" value="Genomic_DNA"/>
</dbReference>
<evidence type="ECO:0000313" key="7">
    <source>
        <dbReference type="Proteomes" id="UP001500943"/>
    </source>
</evidence>
<dbReference type="Pfam" id="PF14833">
    <property type="entry name" value="NAD_binding_11"/>
    <property type="match status" value="1"/>
</dbReference>
<dbReference type="InterPro" id="IPR036291">
    <property type="entry name" value="NAD(P)-bd_dom_sf"/>
</dbReference>